<dbReference type="GO" id="GO:0002101">
    <property type="term" value="P:tRNA wobble cytosine modification"/>
    <property type="evidence" value="ECO:0007669"/>
    <property type="project" value="UniProtKB-UniRule"/>
</dbReference>
<dbReference type="Gene3D" id="3.90.600.20">
    <property type="match status" value="1"/>
</dbReference>
<name>K2RSQ0_METFP</name>
<comment type="similarity">
    <text evidence="6">Belongs to the TiaS family.</text>
</comment>
<dbReference type="Pfam" id="PF08489">
    <property type="entry name" value="TiaS_FLD"/>
    <property type="match status" value="1"/>
</dbReference>
<dbReference type="RefSeq" id="WP_004030662.1">
    <property type="nucleotide sequence ID" value="NZ_AMPO01000005.1"/>
</dbReference>
<dbReference type="PANTHER" id="PTHR40705">
    <property type="entry name" value="TRNA(ILE2) 2-AGMATINYLCYTIDINE SYNTHETASE TIAS"/>
    <property type="match status" value="1"/>
</dbReference>
<evidence type="ECO:0000256" key="1">
    <source>
        <dbReference type="ARBA" id="ARBA00022490"/>
    </source>
</evidence>
<feature type="domain" description="TiaS FLD" evidence="8">
    <location>
        <begin position="152"/>
        <end position="263"/>
    </location>
</feature>
<keyword evidence="2 6" id="KW-0436">Ligase</keyword>
<evidence type="ECO:0000256" key="3">
    <source>
        <dbReference type="ARBA" id="ARBA00022694"/>
    </source>
</evidence>
<comment type="caution">
    <text evidence="11">The sequence shown here is derived from an EMBL/GenBank/DDBJ whole genome shotgun (WGS) entry which is preliminary data.</text>
</comment>
<dbReference type="CDD" id="cd04482">
    <property type="entry name" value="RPA2_OBF_like"/>
    <property type="match status" value="1"/>
</dbReference>
<dbReference type="Pfam" id="PF01336">
    <property type="entry name" value="tRNA_anti-codon"/>
    <property type="match status" value="1"/>
</dbReference>
<reference evidence="11 12" key="1">
    <citation type="journal article" date="2012" name="J. Bacteriol.">
        <title>Draft genome sequence of Methanobacterium formicicum DSM 3637, an archaebacterium isolated from the methane producer amoeba Pelomyxa palustris.</title>
        <authorList>
            <person name="Gutierrez G."/>
        </authorList>
    </citation>
    <scope>NUCLEOTIDE SEQUENCE [LARGE SCALE GENOMIC DNA]</scope>
    <source>
        <strain evidence="12">DSM 3637 / PP1</strain>
    </source>
</reference>
<dbReference type="InterPro" id="IPR024913">
    <property type="entry name" value="tRNA_Ile2__agm2C_synt"/>
</dbReference>
<dbReference type="InterPro" id="IPR004365">
    <property type="entry name" value="NA-bd_OB_tRNA"/>
</dbReference>
<sequence>MNDVDMNSDLYNIYVGMDDTDSASGMCTTYICSVIMDRLKACGFRVDGPPRLIRLNPFAPHKTRGNGAVSFKLVLKSEEDVEIAKNLILKMVNELAVMEDPKTNPGVVFYEGEVTFELQDYALRTIRTIVTQEEAEKLAEKVGAEIFKFKKGRGIIGSLAAIGCPLTDATYELLAYRDPANYGAKRRVDPESVLEMNQETYPDTFDNVDDGYMAITPHTPCPVLYGIRGETEEAVVKAHEMVKVSEPIESFRVFLTNQHTDLHLQKIDAISIMKQFQCYIVQGTVKTQPVVIEGGHVIFTLEDESGGVECAAYEPTKEFRDVVRNLAPGDQVEVYGGIGNKGTLNVEKIKIMDLTPLYEYLNPLCKCGKRMKSAGKGKGYKCPQCGNKIREDSEKNGEVKEINKVKERREIERRIKTGFYEVPPSARRHLSKPLVRG</sequence>
<dbReference type="Gene3D" id="2.40.50.1010">
    <property type="match status" value="1"/>
</dbReference>
<dbReference type="Pfam" id="PF22641">
    <property type="entry name" value="TiaS_TCKD"/>
    <property type="match status" value="1"/>
</dbReference>
<dbReference type="AlphaFoldDB" id="K2RSQ0"/>
<feature type="domain" description="TiaS C-terminal zinc ribbon" evidence="10">
    <location>
        <begin position="362"/>
        <end position="394"/>
    </location>
</feature>
<organism evidence="11 12">
    <name type="scientific">Methanobacterium formicicum (strain DSM 3637 / PP1)</name>
    <dbReference type="NCBI Taxonomy" id="1204725"/>
    <lineage>
        <taxon>Archaea</taxon>
        <taxon>Methanobacteriati</taxon>
        <taxon>Methanobacteriota</taxon>
        <taxon>Methanomada group</taxon>
        <taxon>Methanobacteria</taxon>
        <taxon>Methanobacteriales</taxon>
        <taxon>Methanobacteriaceae</taxon>
        <taxon>Methanobacterium</taxon>
    </lineage>
</organism>
<dbReference type="GO" id="GO:0005524">
    <property type="term" value="F:ATP binding"/>
    <property type="evidence" value="ECO:0007669"/>
    <property type="project" value="UniProtKB-KW"/>
</dbReference>
<proteinExistence type="inferred from homology"/>
<dbReference type="InterPro" id="IPR053870">
    <property type="entry name" value="TiaS-like_TCKD"/>
</dbReference>
<gene>
    <name evidence="6" type="primary">tiaS</name>
    <name evidence="11" type="ORF">A994_06860</name>
</gene>
<evidence type="ECO:0000259" key="9">
    <source>
        <dbReference type="Pfam" id="PF22641"/>
    </source>
</evidence>
<dbReference type="GO" id="GO:0016879">
    <property type="term" value="F:ligase activity, forming carbon-nitrogen bonds"/>
    <property type="evidence" value="ECO:0007669"/>
    <property type="project" value="UniProtKB-UniRule"/>
</dbReference>
<keyword evidence="3 6" id="KW-0819">tRNA processing</keyword>
<keyword evidence="5 6" id="KW-0067">ATP-binding</keyword>
<evidence type="ECO:0000259" key="8">
    <source>
        <dbReference type="Pfam" id="PF08489"/>
    </source>
</evidence>
<accession>K2RSQ0</accession>
<feature type="domain" description="TiaS-like TCKD" evidence="9">
    <location>
        <begin position="14"/>
        <end position="150"/>
    </location>
</feature>
<keyword evidence="1 6" id="KW-0963">Cytoplasm</keyword>
<evidence type="ECO:0000256" key="2">
    <source>
        <dbReference type="ARBA" id="ARBA00022598"/>
    </source>
</evidence>
<dbReference type="EMBL" id="AMPO01000005">
    <property type="protein sequence ID" value="EKF85780.1"/>
    <property type="molecule type" value="Genomic_DNA"/>
</dbReference>
<feature type="domain" description="OB" evidence="7">
    <location>
        <begin position="281"/>
        <end position="349"/>
    </location>
</feature>
<dbReference type="OrthoDB" id="39189at2157"/>
<evidence type="ECO:0000256" key="4">
    <source>
        <dbReference type="ARBA" id="ARBA00022741"/>
    </source>
</evidence>
<comment type="catalytic activity">
    <reaction evidence="6">
        <text>cytidine(34) in tRNA(Ile2) + agmatine + ATP + H2O = 2-agmatinylcytidine(34) in tRNA(Ile2) + AMP + 2 phosphate + 2 H(+)</text>
        <dbReference type="Rhea" id="RHEA:43608"/>
        <dbReference type="Rhea" id="RHEA-COMP:10625"/>
        <dbReference type="Rhea" id="RHEA-COMP:10626"/>
        <dbReference type="ChEBI" id="CHEBI:15377"/>
        <dbReference type="ChEBI" id="CHEBI:15378"/>
        <dbReference type="ChEBI" id="CHEBI:30616"/>
        <dbReference type="ChEBI" id="CHEBI:43474"/>
        <dbReference type="ChEBI" id="CHEBI:58145"/>
        <dbReference type="ChEBI" id="CHEBI:82748"/>
        <dbReference type="ChEBI" id="CHEBI:83545"/>
        <dbReference type="ChEBI" id="CHEBI:456215"/>
        <dbReference type="EC" id="6.3.4.22"/>
    </reaction>
</comment>
<dbReference type="GO" id="GO:0003676">
    <property type="term" value="F:nucleic acid binding"/>
    <property type="evidence" value="ECO:0007669"/>
    <property type="project" value="InterPro"/>
</dbReference>
<dbReference type="InterPro" id="IPR013696">
    <property type="entry name" value="TiaS_FLD"/>
</dbReference>
<dbReference type="EC" id="6.3.4.22" evidence="6"/>
<evidence type="ECO:0000313" key="12">
    <source>
        <dbReference type="Proteomes" id="UP000007360"/>
    </source>
</evidence>
<evidence type="ECO:0000259" key="7">
    <source>
        <dbReference type="Pfam" id="PF01336"/>
    </source>
</evidence>
<protein>
    <recommendedName>
        <fullName evidence="6">tRNA(Ile2) 2-agmatinylcytidine synthetase TiaS</fullName>
        <shortName evidence="6">tRNA(Ile2)-agm2C synthetase</shortName>
        <ecNumber evidence="6">6.3.4.22</ecNumber>
    </recommendedName>
    <alternativeName>
        <fullName evidence="6">tRNA(Ile2) agmatidine synthetase</fullName>
    </alternativeName>
</protein>
<dbReference type="Proteomes" id="UP000007360">
    <property type="component" value="Unassembled WGS sequence"/>
</dbReference>
<dbReference type="HAMAP" id="MF_01892">
    <property type="entry name" value="tRNA_Ile2_agm2C_synt"/>
    <property type="match status" value="1"/>
</dbReference>
<keyword evidence="4 6" id="KW-0547">Nucleotide-binding</keyword>
<evidence type="ECO:0000256" key="5">
    <source>
        <dbReference type="ARBA" id="ARBA00022840"/>
    </source>
</evidence>
<comment type="subcellular location">
    <subcellularLocation>
        <location evidence="6">Cytoplasm</location>
    </subcellularLocation>
</comment>
<evidence type="ECO:0000256" key="6">
    <source>
        <dbReference type="HAMAP-Rule" id="MF_01892"/>
    </source>
</evidence>
<dbReference type="GO" id="GO:0005737">
    <property type="term" value="C:cytoplasm"/>
    <property type="evidence" value="ECO:0007669"/>
    <property type="project" value="UniProtKB-SubCell"/>
</dbReference>
<dbReference type="Gene3D" id="3.30.70.2200">
    <property type="match status" value="1"/>
</dbReference>
<dbReference type="Pfam" id="PF23783">
    <property type="entry name" value="Zn_ribbon_TiaS"/>
    <property type="match status" value="1"/>
</dbReference>
<keyword evidence="12" id="KW-1185">Reference proteome</keyword>
<evidence type="ECO:0000259" key="10">
    <source>
        <dbReference type="Pfam" id="PF23783"/>
    </source>
</evidence>
<evidence type="ECO:0000313" key="11">
    <source>
        <dbReference type="EMBL" id="EKF85780.1"/>
    </source>
</evidence>
<dbReference type="PANTHER" id="PTHR40705:SF1">
    <property type="entry name" value="TRNA(ILE2) 2-AGMATINYLCYTIDINE SYNTHETASE TIAS"/>
    <property type="match status" value="1"/>
</dbReference>
<comment type="function">
    <text evidence="6">ATP-dependent agmatine transferase that catalyzes the formation of 2-agmatinylcytidine (agm2C) at the wobble position (C34) of tRNA(Ile2), converting the codon specificity from AUG to AUA.</text>
</comment>
<dbReference type="InterPro" id="IPR055394">
    <property type="entry name" value="Zn_ribbon_TiaS"/>
</dbReference>
<dbReference type="PATRIC" id="fig|1204725.3.peg.1377"/>